<keyword evidence="2" id="KW-1185">Reference proteome</keyword>
<name>A0A0M3IKX6_ASCLU</name>
<dbReference type="InterPro" id="IPR036028">
    <property type="entry name" value="SH3-like_dom_sf"/>
</dbReference>
<protein>
    <submittedName>
        <fullName evidence="3">SH3 domain-containing protein</fullName>
    </submittedName>
</protein>
<dbReference type="AlphaFoldDB" id="A0A0M3IKX6"/>
<feature type="region of interest" description="Disordered" evidence="1">
    <location>
        <begin position="37"/>
        <end position="65"/>
    </location>
</feature>
<dbReference type="SUPFAM" id="SSF50044">
    <property type="entry name" value="SH3-domain"/>
    <property type="match status" value="1"/>
</dbReference>
<reference evidence="3" key="1">
    <citation type="submission" date="2017-02" db="UniProtKB">
        <authorList>
            <consortium name="WormBaseParasite"/>
        </authorList>
    </citation>
    <scope>IDENTIFICATION</scope>
</reference>
<organism evidence="2 3">
    <name type="scientific">Ascaris lumbricoides</name>
    <name type="common">Giant roundworm</name>
    <dbReference type="NCBI Taxonomy" id="6252"/>
    <lineage>
        <taxon>Eukaryota</taxon>
        <taxon>Metazoa</taxon>
        <taxon>Ecdysozoa</taxon>
        <taxon>Nematoda</taxon>
        <taxon>Chromadorea</taxon>
        <taxon>Rhabditida</taxon>
        <taxon>Spirurina</taxon>
        <taxon>Ascaridomorpha</taxon>
        <taxon>Ascaridoidea</taxon>
        <taxon>Ascarididae</taxon>
        <taxon>Ascaris</taxon>
    </lineage>
</organism>
<dbReference type="Proteomes" id="UP000036681">
    <property type="component" value="Unplaced"/>
</dbReference>
<sequence>IRCTQNEGTTKSFNALAATDDKVAEALAEFDDIDDHASSVTQQSGTTREHTSEDCFDGSSSSKGEARCDWAVARDGFNRSRRKTFSLALAAEDWHGDPEKEQLTTKRGEILKVIAKRRSTCKCLNSAGLTGWVPTQKLLRMTSRDDHQ</sequence>
<accession>A0A0M3IKX6</accession>
<dbReference type="WBParaSite" id="ALUE_0001940401-mRNA-1">
    <property type="protein sequence ID" value="ALUE_0001940401-mRNA-1"/>
    <property type="gene ID" value="ALUE_0001940401"/>
</dbReference>
<evidence type="ECO:0000313" key="3">
    <source>
        <dbReference type="WBParaSite" id="ALUE_0001940401-mRNA-1"/>
    </source>
</evidence>
<evidence type="ECO:0000313" key="2">
    <source>
        <dbReference type="Proteomes" id="UP000036681"/>
    </source>
</evidence>
<evidence type="ECO:0000256" key="1">
    <source>
        <dbReference type="SAM" id="MobiDB-lite"/>
    </source>
</evidence>
<proteinExistence type="predicted"/>